<gene>
    <name evidence="1" type="ORF">HNR61_002378</name>
</gene>
<comment type="caution">
    <text evidence="1">The sequence shown here is derived from an EMBL/GenBank/DDBJ whole genome shotgun (WGS) entry which is preliminary data.</text>
</comment>
<name>A0A7W3LM96_ACTNM</name>
<evidence type="ECO:0000313" key="1">
    <source>
        <dbReference type="EMBL" id="MBA8950765.1"/>
    </source>
</evidence>
<sequence>MVVYEKTGGFAGVSDRVTVDHTGTVVTRDGTFELAPVEVGELRRALDRITTTASSAQGCDIPDHFSYTLSYDGWRATRCHRVPPDWMPAVMRLAALAERPG</sequence>
<keyword evidence="2" id="KW-1185">Reference proteome</keyword>
<dbReference type="EMBL" id="JACJIA010000002">
    <property type="protein sequence ID" value="MBA8950765.1"/>
    <property type="molecule type" value="Genomic_DNA"/>
</dbReference>
<proteinExistence type="predicted"/>
<accession>A0A7W3LM96</accession>
<organism evidence="1 2">
    <name type="scientific">Actinomadura namibiensis</name>
    <dbReference type="NCBI Taxonomy" id="182080"/>
    <lineage>
        <taxon>Bacteria</taxon>
        <taxon>Bacillati</taxon>
        <taxon>Actinomycetota</taxon>
        <taxon>Actinomycetes</taxon>
        <taxon>Streptosporangiales</taxon>
        <taxon>Thermomonosporaceae</taxon>
        <taxon>Actinomadura</taxon>
    </lineage>
</organism>
<dbReference type="Proteomes" id="UP000572680">
    <property type="component" value="Unassembled WGS sequence"/>
</dbReference>
<protein>
    <submittedName>
        <fullName evidence="1">Uncharacterized protein</fullName>
    </submittedName>
</protein>
<evidence type="ECO:0000313" key="2">
    <source>
        <dbReference type="Proteomes" id="UP000572680"/>
    </source>
</evidence>
<reference evidence="1 2" key="1">
    <citation type="submission" date="2020-08" db="EMBL/GenBank/DDBJ databases">
        <title>Genomic Encyclopedia of Type Strains, Phase IV (KMG-IV): sequencing the most valuable type-strain genomes for metagenomic binning, comparative biology and taxonomic classification.</title>
        <authorList>
            <person name="Goeker M."/>
        </authorList>
    </citation>
    <scope>NUCLEOTIDE SEQUENCE [LARGE SCALE GENOMIC DNA]</scope>
    <source>
        <strain evidence="1 2">DSM 44197</strain>
    </source>
</reference>
<dbReference type="RefSeq" id="WP_182843115.1">
    <property type="nucleotide sequence ID" value="NZ_BAAALP010000053.1"/>
</dbReference>
<dbReference type="AlphaFoldDB" id="A0A7W3LM96"/>